<evidence type="ECO:0000313" key="10">
    <source>
        <dbReference type="RefSeq" id="XP_022836321.1"/>
    </source>
</evidence>
<dbReference type="GeneID" id="111363702"/>
<dbReference type="AlphaFoldDB" id="A0A9J7ESH4"/>
<evidence type="ECO:0000256" key="7">
    <source>
        <dbReference type="ARBA" id="ARBA00023034"/>
    </source>
</evidence>
<dbReference type="GO" id="GO:0000139">
    <property type="term" value="C:Golgi membrane"/>
    <property type="evidence" value="ECO:0007669"/>
    <property type="project" value="UniProtKB-SubCell"/>
</dbReference>
<keyword evidence="6" id="KW-1133">Transmembrane helix</keyword>
<dbReference type="Proteomes" id="UP000301870">
    <property type="component" value="Unplaced"/>
</dbReference>
<evidence type="ECO:0000313" key="9">
    <source>
        <dbReference type="Proteomes" id="UP000301870"/>
    </source>
</evidence>
<keyword evidence="8" id="KW-0472">Membrane</keyword>
<evidence type="ECO:0000256" key="4">
    <source>
        <dbReference type="ARBA" id="ARBA00022692"/>
    </source>
</evidence>
<evidence type="ECO:0000256" key="3">
    <source>
        <dbReference type="ARBA" id="ARBA00022490"/>
    </source>
</evidence>
<keyword evidence="9" id="KW-1185">Reference proteome</keyword>
<evidence type="ECO:0000256" key="2">
    <source>
        <dbReference type="ARBA" id="ARBA00004496"/>
    </source>
</evidence>
<dbReference type="InterPro" id="IPR038757">
    <property type="entry name" value="BRAP"/>
</dbReference>
<dbReference type="KEGG" id="sliu:111363702"/>
<protein>
    <submittedName>
        <fullName evidence="10">Uncharacterized protein LOC111363702</fullName>
    </submittedName>
</protein>
<keyword evidence="5" id="KW-0735">Signal-anchor</keyword>
<keyword evidence="3" id="KW-0963">Cytoplasm</keyword>
<keyword evidence="4" id="KW-0812">Transmembrane</keyword>
<proteinExistence type="predicted"/>
<evidence type="ECO:0000256" key="6">
    <source>
        <dbReference type="ARBA" id="ARBA00022989"/>
    </source>
</evidence>
<name>A0A9J7ESH4_SPOLT</name>
<organism evidence="9 10">
    <name type="scientific">Spodoptera litura</name>
    <name type="common">Asian cotton leafworm</name>
    <dbReference type="NCBI Taxonomy" id="69820"/>
    <lineage>
        <taxon>Eukaryota</taxon>
        <taxon>Metazoa</taxon>
        <taxon>Ecdysozoa</taxon>
        <taxon>Arthropoda</taxon>
        <taxon>Hexapoda</taxon>
        <taxon>Insecta</taxon>
        <taxon>Pterygota</taxon>
        <taxon>Neoptera</taxon>
        <taxon>Endopterygota</taxon>
        <taxon>Lepidoptera</taxon>
        <taxon>Glossata</taxon>
        <taxon>Ditrysia</taxon>
        <taxon>Noctuoidea</taxon>
        <taxon>Noctuidae</taxon>
        <taxon>Amphipyrinae</taxon>
        <taxon>Spodoptera</taxon>
    </lineage>
</organism>
<sequence length="337" mass="39581">MSNMSNHEVIQEYSNSIKNLKKQCIDTGMTEDEFRQMYLSSLESLDDGERPANIPRRNVTKYRILLVGLLVTLYIVYDYKNIYNSVVCNLQEYIYPGLKLLRKISIPLISLFPSLTEYYHETCLIQNPYFAVVDMDCWPCSTVPNIREVYDPKPVSQQQTAPFIYETEQQVINMEALKQIYLLNKETFDKESPKILTNNKYYSSPSYLFIDRPIEDESFYIWKFNNMNVAKVLRQVIPRPKVVPKFGQSTERFIIVDTSQRSFNIPDTECSFSFLLALSGSREIHLLPAEECKHQCKPLKVELKETYLLWYNWWYWRPAVQSSMGNNTFIAHVGSYC</sequence>
<dbReference type="RefSeq" id="XP_022836321.1">
    <property type="nucleotide sequence ID" value="XM_022980553.1"/>
</dbReference>
<dbReference type="PANTHER" id="PTHR35259">
    <property type="entry name" value="BOMBESIN RECEPTOR-ACTIVATED PROTEIN C6ORF89"/>
    <property type="match status" value="1"/>
</dbReference>
<comment type="subcellular location">
    <subcellularLocation>
        <location evidence="2">Cytoplasm</location>
    </subcellularLocation>
    <subcellularLocation>
        <location evidence="1">Golgi apparatus membrane</location>
        <topology evidence="1">Single-pass type II membrane protein</topology>
    </subcellularLocation>
</comment>
<evidence type="ECO:0000256" key="1">
    <source>
        <dbReference type="ARBA" id="ARBA00004323"/>
    </source>
</evidence>
<evidence type="ECO:0000256" key="8">
    <source>
        <dbReference type="ARBA" id="ARBA00023136"/>
    </source>
</evidence>
<dbReference type="PANTHER" id="PTHR35259:SF1">
    <property type="entry name" value="BOMBESIN RECEPTOR-ACTIVATED PROTEIN C6ORF89"/>
    <property type="match status" value="1"/>
</dbReference>
<accession>A0A9J7ESH4</accession>
<keyword evidence="7" id="KW-0333">Golgi apparatus</keyword>
<gene>
    <name evidence="10" type="primary">LOC111363702</name>
</gene>
<evidence type="ECO:0000256" key="5">
    <source>
        <dbReference type="ARBA" id="ARBA00022968"/>
    </source>
</evidence>
<reference evidence="10" key="1">
    <citation type="submission" date="2025-08" db="UniProtKB">
        <authorList>
            <consortium name="RefSeq"/>
        </authorList>
    </citation>
    <scope>IDENTIFICATION</scope>
    <source>
        <strain evidence="10">Ishihara</strain>
        <tissue evidence="10">Whole body</tissue>
    </source>
</reference>
<dbReference type="OrthoDB" id="10036464at2759"/>